<evidence type="ECO:0000259" key="13">
    <source>
        <dbReference type="Pfam" id="PF04389"/>
    </source>
</evidence>
<dbReference type="Pfam" id="PF02225">
    <property type="entry name" value="PA"/>
    <property type="match status" value="1"/>
</dbReference>
<dbReference type="GO" id="GO:0005576">
    <property type="term" value="C:extracellular region"/>
    <property type="evidence" value="ECO:0007669"/>
    <property type="project" value="UniProtKB-SubCell"/>
</dbReference>
<keyword evidence="10" id="KW-0325">Glycoprotein</keyword>
<dbReference type="InterPro" id="IPR007484">
    <property type="entry name" value="Peptidase_M28"/>
</dbReference>
<proteinExistence type="inferred from homology"/>
<comment type="cofactor">
    <cofactor evidence="1">
        <name>Zn(2+)</name>
        <dbReference type="ChEBI" id="CHEBI:29105"/>
    </cofactor>
</comment>
<evidence type="ECO:0000256" key="7">
    <source>
        <dbReference type="ARBA" id="ARBA00022729"/>
    </source>
</evidence>
<evidence type="ECO:0000256" key="11">
    <source>
        <dbReference type="RuleBase" id="RU361240"/>
    </source>
</evidence>
<dbReference type="InterPro" id="IPR045175">
    <property type="entry name" value="M28_fam"/>
</dbReference>
<dbReference type="InterPro" id="IPR046450">
    <property type="entry name" value="PA_dom_sf"/>
</dbReference>
<evidence type="ECO:0000256" key="5">
    <source>
        <dbReference type="ARBA" id="ARBA00022670"/>
    </source>
</evidence>
<keyword evidence="6 11" id="KW-0479">Metal-binding</keyword>
<keyword evidence="5 11" id="KW-0645">Protease</keyword>
<dbReference type="InterPro" id="IPR003137">
    <property type="entry name" value="PA_domain"/>
</dbReference>
<evidence type="ECO:0000313" key="15">
    <source>
        <dbReference type="Proteomes" id="UP000799428"/>
    </source>
</evidence>
<dbReference type="Proteomes" id="UP000799428">
    <property type="component" value="Unassembled WGS sequence"/>
</dbReference>
<protein>
    <recommendedName>
        <fullName evidence="11">Peptide hydrolase</fullName>
        <ecNumber evidence="11">3.4.-.-</ecNumber>
    </recommendedName>
</protein>
<accession>A0A6G1KPG6</accession>
<feature type="signal peptide" evidence="11">
    <location>
        <begin position="1"/>
        <end position="21"/>
    </location>
</feature>
<dbReference type="SUPFAM" id="SSF53187">
    <property type="entry name" value="Zn-dependent exopeptidases"/>
    <property type="match status" value="1"/>
</dbReference>
<organism evidence="14 15">
    <name type="scientific">Pleomassaria siparia CBS 279.74</name>
    <dbReference type="NCBI Taxonomy" id="1314801"/>
    <lineage>
        <taxon>Eukaryota</taxon>
        <taxon>Fungi</taxon>
        <taxon>Dikarya</taxon>
        <taxon>Ascomycota</taxon>
        <taxon>Pezizomycotina</taxon>
        <taxon>Dothideomycetes</taxon>
        <taxon>Pleosporomycetidae</taxon>
        <taxon>Pleosporales</taxon>
        <taxon>Pleomassariaceae</taxon>
        <taxon>Pleomassaria</taxon>
    </lineage>
</organism>
<dbReference type="GO" id="GO:0008235">
    <property type="term" value="F:metalloexopeptidase activity"/>
    <property type="evidence" value="ECO:0007669"/>
    <property type="project" value="InterPro"/>
</dbReference>
<dbReference type="AlphaFoldDB" id="A0A6G1KPG6"/>
<feature type="domain" description="PA" evidence="12">
    <location>
        <begin position="126"/>
        <end position="218"/>
    </location>
</feature>
<dbReference type="Gene3D" id="3.50.30.30">
    <property type="match status" value="1"/>
</dbReference>
<dbReference type="EC" id="3.4.-.-" evidence="11"/>
<dbReference type="GO" id="GO:0006508">
    <property type="term" value="P:proteolysis"/>
    <property type="evidence" value="ECO:0007669"/>
    <property type="project" value="UniProtKB-KW"/>
</dbReference>
<evidence type="ECO:0000256" key="4">
    <source>
        <dbReference type="ARBA" id="ARBA00022525"/>
    </source>
</evidence>
<name>A0A6G1KPG6_9PLEO</name>
<dbReference type="PANTHER" id="PTHR12147:SF26">
    <property type="entry name" value="PEPTIDASE M28 DOMAIN-CONTAINING PROTEIN"/>
    <property type="match status" value="1"/>
</dbReference>
<keyword evidence="8 11" id="KW-0378">Hydrolase</keyword>
<comment type="similarity">
    <text evidence="3">Belongs to the peptidase M28 family. M28B subfamily.</text>
</comment>
<evidence type="ECO:0000259" key="12">
    <source>
        <dbReference type="Pfam" id="PF02225"/>
    </source>
</evidence>
<evidence type="ECO:0000256" key="10">
    <source>
        <dbReference type="ARBA" id="ARBA00023180"/>
    </source>
</evidence>
<dbReference type="SUPFAM" id="SSF52025">
    <property type="entry name" value="PA domain"/>
    <property type="match status" value="1"/>
</dbReference>
<dbReference type="OrthoDB" id="10013407at2759"/>
<keyword evidence="4" id="KW-0964">Secreted</keyword>
<keyword evidence="15" id="KW-1185">Reference proteome</keyword>
<feature type="domain" description="Peptidase M28" evidence="13">
    <location>
        <begin position="246"/>
        <end position="442"/>
    </location>
</feature>
<evidence type="ECO:0000256" key="1">
    <source>
        <dbReference type="ARBA" id="ARBA00001947"/>
    </source>
</evidence>
<dbReference type="PANTHER" id="PTHR12147">
    <property type="entry name" value="METALLOPEPTIDASE M28 FAMILY MEMBER"/>
    <property type="match status" value="1"/>
</dbReference>
<evidence type="ECO:0000256" key="6">
    <source>
        <dbReference type="ARBA" id="ARBA00022723"/>
    </source>
</evidence>
<feature type="chain" id="PRO_5026377434" description="Peptide hydrolase" evidence="11">
    <location>
        <begin position="22"/>
        <end position="456"/>
    </location>
</feature>
<dbReference type="Pfam" id="PF04389">
    <property type="entry name" value="Peptidase_M28"/>
    <property type="match status" value="1"/>
</dbReference>
<dbReference type="Gene3D" id="3.40.630.10">
    <property type="entry name" value="Zn peptidases"/>
    <property type="match status" value="1"/>
</dbReference>
<evidence type="ECO:0000256" key="3">
    <source>
        <dbReference type="ARBA" id="ARBA00005634"/>
    </source>
</evidence>
<keyword evidence="7 11" id="KW-0732">Signal</keyword>
<dbReference type="GO" id="GO:0046872">
    <property type="term" value="F:metal ion binding"/>
    <property type="evidence" value="ECO:0007669"/>
    <property type="project" value="UniProtKB-KW"/>
</dbReference>
<evidence type="ECO:0000256" key="9">
    <source>
        <dbReference type="ARBA" id="ARBA00022833"/>
    </source>
</evidence>
<sequence length="456" mass="48977">MWSLPLSLMWLLLNLIDSISCSSPEVSSATLQADIQPANLLADLVAFNEIATANGGNRAFGLPGYDASVDFVWDQISQLEGVKAWKQEFSAVYATDSYVRLETSGKNYTTWPVTSSPETPQEGLMAEMVLGPAGSAACNESSYANLNVTSKIVPVEYGSCAGNRAAFLEWRMLPAARSGASAVIIYNDIDLIQRAGSFSRRSDGDVPTGFTNRLEGLDIKNRLESGETVVAKFTTYNILDRRTTQNIFVETVGGDETNTVIFGAHLDSVAVGPGINDNASGSSLLLELVKALSKYGVKNKIRFAWWGAEERGLLGSYYYVHNLTQAEADKVLAYVNFDMVSRGFYGVFDGDGSSHGIAAPTGSATIEKLFVDHFTSQNITVTPASFSNGTDYVPFWKELNKPVGGLFTGTGGDQDPCYHQACDTVSGPNVTQLTINAKAAAHVLSLLATESLDAVI</sequence>
<comment type="subcellular location">
    <subcellularLocation>
        <location evidence="2">Secreted</location>
    </subcellularLocation>
</comment>
<dbReference type="EMBL" id="MU005764">
    <property type="protein sequence ID" value="KAF2714533.1"/>
    <property type="molecule type" value="Genomic_DNA"/>
</dbReference>
<evidence type="ECO:0000256" key="2">
    <source>
        <dbReference type="ARBA" id="ARBA00004613"/>
    </source>
</evidence>
<evidence type="ECO:0000313" key="14">
    <source>
        <dbReference type="EMBL" id="KAF2714533.1"/>
    </source>
</evidence>
<gene>
    <name evidence="14" type="ORF">K504DRAFT_394975</name>
</gene>
<keyword evidence="9 11" id="KW-0862">Zinc</keyword>
<reference evidence="14" key="1">
    <citation type="journal article" date="2020" name="Stud. Mycol.">
        <title>101 Dothideomycetes genomes: a test case for predicting lifestyles and emergence of pathogens.</title>
        <authorList>
            <person name="Haridas S."/>
            <person name="Albert R."/>
            <person name="Binder M."/>
            <person name="Bloem J."/>
            <person name="Labutti K."/>
            <person name="Salamov A."/>
            <person name="Andreopoulos B."/>
            <person name="Baker S."/>
            <person name="Barry K."/>
            <person name="Bills G."/>
            <person name="Bluhm B."/>
            <person name="Cannon C."/>
            <person name="Castanera R."/>
            <person name="Culley D."/>
            <person name="Daum C."/>
            <person name="Ezra D."/>
            <person name="Gonzalez J."/>
            <person name="Henrissat B."/>
            <person name="Kuo A."/>
            <person name="Liang C."/>
            <person name="Lipzen A."/>
            <person name="Lutzoni F."/>
            <person name="Magnuson J."/>
            <person name="Mondo S."/>
            <person name="Nolan M."/>
            <person name="Ohm R."/>
            <person name="Pangilinan J."/>
            <person name="Park H.-J."/>
            <person name="Ramirez L."/>
            <person name="Alfaro M."/>
            <person name="Sun H."/>
            <person name="Tritt A."/>
            <person name="Yoshinaga Y."/>
            <person name="Zwiers L.-H."/>
            <person name="Turgeon B."/>
            <person name="Goodwin S."/>
            <person name="Spatafora J."/>
            <person name="Crous P."/>
            <person name="Grigoriev I."/>
        </authorList>
    </citation>
    <scope>NUCLEOTIDE SEQUENCE</scope>
    <source>
        <strain evidence="14">CBS 279.74</strain>
    </source>
</reference>
<evidence type="ECO:0000256" key="8">
    <source>
        <dbReference type="ARBA" id="ARBA00022801"/>
    </source>
</evidence>